<accession>A0AAV7GCF2</accession>
<evidence type="ECO:0000313" key="1">
    <source>
        <dbReference type="EMBL" id="KAH0453880.1"/>
    </source>
</evidence>
<protein>
    <recommendedName>
        <fullName evidence="3">DUF4283 domain-containing protein</fullName>
    </recommendedName>
</protein>
<evidence type="ECO:0000313" key="2">
    <source>
        <dbReference type="Proteomes" id="UP000775213"/>
    </source>
</evidence>
<keyword evidence="2" id="KW-1185">Reference proteome</keyword>
<dbReference type="Proteomes" id="UP000775213">
    <property type="component" value="Unassembled WGS sequence"/>
</dbReference>
<reference evidence="1 2" key="1">
    <citation type="journal article" date="2021" name="Hortic Res">
        <title>Chromosome-scale assembly of the Dendrobium chrysotoxum genome enhances the understanding of orchid evolution.</title>
        <authorList>
            <person name="Zhang Y."/>
            <person name="Zhang G.Q."/>
            <person name="Zhang D."/>
            <person name="Liu X.D."/>
            <person name="Xu X.Y."/>
            <person name="Sun W.H."/>
            <person name="Yu X."/>
            <person name="Zhu X."/>
            <person name="Wang Z.W."/>
            <person name="Zhao X."/>
            <person name="Zhong W.Y."/>
            <person name="Chen H."/>
            <person name="Yin W.L."/>
            <person name="Huang T."/>
            <person name="Niu S.C."/>
            <person name="Liu Z.J."/>
        </authorList>
    </citation>
    <scope>NUCLEOTIDE SEQUENCE [LARGE SCALE GENOMIC DNA]</scope>
    <source>
        <strain evidence="1">Lindl</strain>
    </source>
</reference>
<sequence>MKLIKWYPFFEILEESPIILVWISFSDLHPHFFSPCNLYGIGSLFGRPIQTNNAIAIIADNEPIIVRDSYNVPLNDQNNVLDNVHLLNDSLVSLTKTLTDGECLNNNVVSHLITPFITNSLKSLESECNKLNKSDPILGGKHLMSSSINTSMPIDGYVTMGNIVAFTSNLATNSNLHIDGLDVFNSIPIIDLPISLMLDVACINLEHDPVDHSNWMEDLSGNK</sequence>
<dbReference type="AlphaFoldDB" id="A0AAV7GCF2"/>
<organism evidence="1 2">
    <name type="scientific">Dendrobium chrysotoxum</name>
    <name type="common">Orchid</name>
    <dbReference type="NCBI Taxonomy" id="161865"/>
    <lineage>
        <taxon>Eukaryota</taxon>
        <taxon>Viridiplantae</taxon>
        <taxon>Streptophyta</taxon>
        <taxon>Embryophyta</taxon>
        <taxon>Tracheophyta</taxon>
        <taxon>Spermatophyta</taxon>
        <taxon>Magnoliopsida</taxon>
        <taxon>Liliopsida</taxon>
        <taxon>Asparagales</taxon>
        <taxon>Orchidaceae</taxon>
        <taxon>Epidendroideae</taxon>
        <taxon>Malaxideae</taxon>
        <taxon>Dendrobiinae</taxon>
        <taxon>Dendrobium</taxon>
    </lineage>
</organism>
<gene>
    <name evidence="1" type="ORF">IEQ34_018204</name>
</gene>
<proteinExistence type="predicted"/>
<dbReference type="EMBL" id="JAGFBR010000016">
    <property type="protein sequence ID" value="KAH0453880.1"/>
    <property type="molecule type" value="Genomic_DNA"/>
</dbReference>
<evidence type="ECO:0008006" key="3">
    <source>
        <dbReference type="Google" id="ProtNLM"/>
    </source>
</evidence>
<comment type="caution">
    <text evidence="1">The sequence shown here is derived from an EMBL/GenBank/DDBJ whole genome shotgun (WGS) entry which is preliminary data.</text>
</comment>
<name>A0AAV7GCF2_DENCH</name>